<comment type="caution">
    <text evidence="7">The sequence shown here is derived from an EMBL/GenBank/DDBJ whole genome shotgun (WGS) entry which is preliminary data.</text>
</comment>
<name>A0A9W9YXQ6_9CNID</name>
<dbReference type="GO" id="GO:0005886">
    <property type="term" value="C:plasma membrane"/>
    <property type="evidence" value="ECO:0007669"/>
    <property type="project" value="TreeGrafter"/>
</dbReference>
<dbReference type="InterPro" id="IPR019372">
    <property type="entry name" value="LHFPL"/>
</dbReference>
<feature type="transmembrane region" description="Helical" evidence="6">
    <location>
        <begin position="16"/>
        <end position="39"/>
    </location>
</feature>
<keyword evidence="4 6" id="KW-0472">Membrane</keyword>
<evidence type="ECO:0000256" key="6">
    <source>
        <dbReference type="SAM" id="Phobius"/>
    </source>
</evidence>
<evidence type="ECO:0000256" key="5">
    <source>
        <dbReference type="SAM" id="MobiDB-lite"/>
    </source>
</evidence>
<evidence type="ECO:0000313" key="7">
    <source>
        <dbReference type="EMBL" id="KAJ7371377.1"/>
    </source>
</evidence>
<dbReference type="PANTHER" id="PTHR12489:SF1">
    <property type="entry name" value="LP10272P"/>
    <property type="match status" value="1"/>
</dbReference>
<keyword evidence="3 6" id="KW-1133">Transmembrane helix</keyword>
<feature type="region of interest" description="Disordered" evidence="5">
    <location>
        <begin position="208"/>
        <end position="241"/>
    </location>
</feature>
<dbReference type="GO" id="GO:0007605">
    <property type="term" value="P:sensory perception of sound"/>
    <property type="evidence" value="ECO:0007669"/>
    <property type="project" value="TreeGrafter"/>
</dbReference>
<feature type="transmembrane region" description="Helical" evidence="6">
    <location>
        <begin position="126"/>
        <end position="146"/>
    </location>
</feature>
<feature type="compositionally biased region" description="Polar residues" evidence="5">
    <location>
        <begin position="232"/>
        <end position="241"/>
    </location>
</feature>
<dbReference type="EMBL" id="MU826847">
    <property type="protein sequence ID" value="KAJ7371377.1"/>
    <property type="molecule type" value="Genomic_DNA"/>
</dbReference>
<dbReference type="Pfam" id="PF10242">
    <property type="entry name" value="L_HMGIC_fpl"/>
    <property type="match status" value="1"/>
</dbReference>
<dbReference type="PROSITE" id="PS51257">
    <property type="entry name" value="PROKAR_LIPOPROTEIN"/>
    <property type="match status" value="1"/>
</dbReference>
<proteinExistence type="predicted"/>
<evidence type="ECO:0000256" key="4">
    <source>
        <dbReference type="ARBA" id="ARBA00023136"/>
    </source>
</evidence>
<evidence type="ECO:0000256" key="1">
    <source>
        <dbReference type="ARBA" id="ARBA00004141"/>
    </source>
</evidence>
<dbReference type="OrthoDB" id="5873721at2759"/>
<evidence type="ECO:0000256" key="2">
    <source>
        <dbReference type="ARBA" id="ARBA00022692"/>
    </source>
</evidence>
<protein>
    <submittedName>
        <fullName evidence="7">LHFPL tetraspan sub member 5 protein</fullName>
    </submittedName>
</protein>
<comment type="subcellular location">
    <subcellularLocation>
        <location evidence="1">Membrane</location>
        <topology evidence="1">Multi-pass membrane protein</topology>
    </subcellularLocation>
</comment>
<dbReference type="AlphaFoldDB" id="A0A9W9YXQ6"/>
<keyword evidence="8" id="KW-1185">Reference proteome</keyword>
<feature type="compositionally biased region" description="Polar residues" evidence="5">
    <location>
        <begin position="208"/>
        <end position="218"/>
    </location>
</feature>
<evidence type="ECO:0000313" key="8">
    <source>
        <dbReference type="Proteomes" id="UP001163046"/>
    </source>
</evidence>
<feature type="transmembrane region" description="Helical" evidence="6">
    <location>
        <begin position="173"/>
        <end position="193"/>
    </location>
</feature>
<gene>
    <name evidence="7" type="primary">LHFPL5</name>
    <name evidence="7" type="ORF">OS493_025839</name>
</gene>
<feature type="transmembrane region" description="Helical" evidence="6">
    <location>
        <begin position="85"/>
        <end position="114"/>
    </location>
</feature>
<organism evidence="7 8">
    <name type="scientific">Desmophyllum pertusum</name>
    <dbReference type="NCBI Taxonomy" id="174260"/>
    <lineage>
        <taxon>Eukaryota</taxon>
        <taxon>Metazoa</taxon>
        <taxon>Cnidaria</taxon>
        <taxon>Anthozoa</taxon>
        <taxon>Hexacorallia</taxon>
        <taxon>Scleractinia</taxon>
        <taxon>Caryophylliina</taxon>
        <taxon>Caryophylliidae</taxon>
        <taxon>Desmophyllum</taxon>
    </lineage>
</organism>
<keyword evidence="2 6" id="KW-0812">Transmembrane</keyword>
<dbReference type="PANTHER" id="PTHR12489">
    <property type="entry name" value="LIPOMA HMGIC FUSION PARTNER-LIKE PROTEIN"/>
    <property type="match status" value="1"/>
</dbReference>
<reference evidence="7" key="1">
    <citation type="submission" date="2023-01" db="EMBL/GenBank/DDBJ databases">
        <title>Genome assembly of the deep-sea coral Lophelia pertusa.</title>
        <authorList>
            <person name="Herrera S."/>
            <person name="Cordes E."/>
        </authorList>
    </citation>
    <scope>NUCLEOTIDE SEQUENCE</scope>
    <source>
        <strain evidence="7">USNM1676648</strain>
        <tissue evidence="7">Polyp</tissue>
    </source>
</reference>
<evidence type="ECO:0000256" key="3">
    <source>
        <dbReference type="ARBA" id="ARBA00022989"/>
    </source>
</evidence>
<dbReference type="Proteomes" id="UP001163046">
    <property type="component" value="Unassembled WGS sequence"/>
</dbReference>
<accession>A0A9W9YXQ6</accession>
<sequence>MARGRVMKPWYQSKTLTILVVLWALFTACLGIMIVVIFVQPHWMSGKNPTSTSSTNVNFGLYRNCSDNLNDCSGSLNEFNNIYSVAWQACTVFVALSFTSTFISVAMMLLYWLCCFESSGIGFRSSSGLQAFAGLCMLITCLIYPVGWDTPEVQAICGSDAGVYKIGNCKVNWAYWIAVICMADAFVLSYLSLMFIEREIGTNVNVTSRNSKRTSGTSTDDDFRGRRMASNGYYNQDTTTL</sequence>